<proteinExistence type="predicted"/>
<feature type="transmembrane region" description="Helical" evidence="1">
    <location>
        <begin position="96"/>
        <end position="116"/>
    </location>
</feature>
<organism evidence="3 4">
    <name type="scientific">Nocardioides agariphilus</name>
    <dbReference type="NCBI Taxonomy" id="433664"/>
    <lineage>
        <taxon>Bacteria</taxon>
        <taxon>Bacillati</taxon>
        <taxon>Actinomycetota</taxon>
        <taxon>Actinomycetes</taxon>
        <taxon>Propionibacteriales</taxon>
        <taxon>Nocardioidaceae</taxon>
        <taxon>Nocardioides</taxon>
    </lineage>
</organism>
<evidence type="ECO:0000313" key="4">
    <source>
        <dbReference type="Proteomes" id="UP000660668"/>
    </source>
</evidence>
<dbReference type="RefSeq" id="WP_194697428.1">
    <property type="nucleotide sequence ID" value="NZ_JADKPO010000023.1"/>
</dbReference>
<feature type="transmembrane region" description="Helical" evidence="1">
    <location>
        <begin position="45"/>
        <end position="76"/>
    </location>
</feature>
<accession>A0A930VKM6</accession>
<dbReference type="AlphaFoldDB" id="A0A930VKM6"/>
<protein>
    <submittedName>
        <fullName evidence="3">VanZ family protein</fullName>
    </submittedName>
</protein>
<keyword evidence="1" id="KW-1133">Transmembrane helix</keyword>
<gene>
    <name evidence="3" type="ORF">ISU10_16045</name>
</gene>
<dbReference type="EMBL" id="JADKPO010000023">
    <property type="protein sequence ID" value="MBF4769279.1"/>
    <property type="molecule type" value="Genomic_DNA"/>
</dbReference>
<reference evidence="3" key="1">
    <citation type="submission" date="2020-11" db="EMBL/GenBank/DDBJ databases">
        <title>Nocardioides cynanchi sp. nov., isolated from soil of rhizosphere of Cynanchum wilfordii.</title>
        <authorList>
            <person name="Lee J.-S."/>
            <person name="Suh M.K."/>
            <person name="Kim J.-S."/>
        </authorList>
    </citation>
    <scope>NUCLEOTIDE SEQUENCE</scope>
    <source>
        <strain evidence="3">KCTC 19276</strain>
    </source>
</reference>
<feature type="domain" description="VanZ-like" evidence="2">
    <location>
        <begin position="41"/>
        <end position="111"/>
    </location>
</feature>
<evidence type="ECO:0000256" key="1">
    <source>
        <dbReference type="SAM" id="Phobius"/>
    </source>
</evidence>
<name>A0A930VKM6_9ACTN</name>
<dbReference type="Pfam" id="PF04892">
    <property type="entry name" value="VanZ"/>
    <property type="match status" value="1"/>
</dbReference>
<dbReference type="InterPro" id="IPR006976">
    <property type="entry name" value="VanZ-like"/>
</dbReference>
<keyword evidence="4" id="KW-1185">Reference proteome</keyword>
<keyword evidence="1" id="KW-0472">Membrane</keyword>
<sequence length="137" mass="14750">MRWIAAVLLGTYSYGVAMLTLGSSSEVVWAYGITDRLYAMTEPQANVALFVPAGFLLTIVLLRPLLATAVCLVGSAGIEWFQAEYLPWRVADADDIVHNGLGGLIGAVLAWPVAWARVQVAHRRRSAPVTPTLGRTA</sequence>
<keyword evidence="1" id="KW-0812">Transmembrane</keyword>
<comment type="caution">
    <text evidence="3">The sequence shown here is derived from an EMBL/GenBank/DDBJ whole genome shotgun (WGS) entry which is preliminary data.</text>
</comment>
<evidence type="ECO:0000259" key="2">
    <source>
        <dbReference type="Pfam" id="PF04892"/>
    </source>
</evidence>
<feature type="transmembrane region" description="Helical" evidence="1">
    <location>
        <begin position="12"/>
        <end position="33"/>
    </location>
</feature>
<evidence type="ECO:0000313" key="3">
    <source>
        <dbReference type="EMBL" id="MBF4769279.1"/>
    </source>
</evidence>
<dbReference type="Proteomes" id="UP000660668">
    <property type="component" value="Unassembled WGS sequence"/>
</dbReference>